<evidence type="ECO:0000256" key="7">
    <source>
        <dbReference type="SAM" id="Phobius"/>
    </source>
</evidence>
<dbReference type="Pfam" id="PF01130">
    <property type="entry name" value="CD36"/>
    <property type="match status" value="1"/>
</dbReference>
<dbReference type="AlphaFoldDB" id="A0A815GCW8"/>
<evidence type="ECO:0000256" key="2">
    <source>
        <dbReference type="ARBA" id="ARBA00010532"/>
    </source>
</evidence>
<evidence type="ECO:0000256" key="1">
    <source>
        <dbReference type="ARBA" id="ARBA00004370"/>
    </source>
</evidence>
<evidence type="ECO:0000256" key="4">
    <source>
        <dbReference type="ARBA" id="ARBA00022989"/>
    </source>
</evidence>
<evidence type="ECO:0000256" key="5">
    <source>
        <dbReference type="ARBA" id="ARBA00023136"/>
    </source>
</evidence>
<proteinExistence type="inferred from homology"/>
<name>A0A815GCW8_9BILA</name>
<organism evidence="8 10">
    <name type="scientific">Adineta steineri</name>
    <dbReference type="NCBI Taxonomy" id="433720"/>
    <lineage>
        <taxon>Eukaryota</taxon>
        <taxon>Metazoa</taxon>
        <taxon>Spiralia</taxon>
        <taxon>Gnathifera</taxon>
        <taxon>Rotifera</taxon>
        <taxon>Eurotatoria</taxon>
        <taxon>Bdelloidea</taxon>
        <taxon>Adinetida</taxon>
        <taxon>Adinetidae</taxon>
        <taxon>Adineta</taxon>
    </lineage>
</organism>
<comment type="caution">
    <text evidence="8">The sequence shown here is derived from an EMBL/GenBank/DDBJ whole genome shotgun (WGS) entry which is preliminary data.</text>
</comment>
<keyword evidence="5 7" id="KW-0472">Membrane</keyword>
<keyword evidence="4 7" id="KW-1133">Transmembrane helix</keyword>
<dbReference type="GO" id="GO:0005737">
    <property type="term" value="C:cytoplasm"/>
    <property type="evidence" value="ECO:0007669"/>
    <property type="project" value="TreeGrafter"/>
</dbReference>
<dbReference type="PRINTS" id="PR01609">
    <property type="entry name" value="CD36FAMILY"/>
</dbReference>
<dbReference type="PANTHER" id="PTHR11923:SF51">
    <property type="entry name" value="LYSOSOME MEMBRANE PROTEIN 2"/>
    <property type="match status" value="1"/>
</dbReference>
<accession>A0A815GCW8</accession>
<comment type="similarity">
    <text evidence="2">Belongs to the CD36 family.</text>
</comment>
<comment type="subcellular location">
    <subcellularLocation>
        <location evidence="1">Membrane</location>
    </subcellularLocation>
</comment>
<dbReference type="GO" id="GO:0005044">
    <property type="term" value="F:scavenger receptor activity"/>
    <property type="evidence" value="ECO:0007669"/>
    <property type="project" value="TreeGrafter"/>
</dbReference>
<dbReference type="Proteomes" id="UP000663891">
    <property type="component" value="Unassembled WGS sequence"/>
</dbReference>
<evidence type="ECO:0000256" key="3">
    <source>
        <dbReference type="ARBA" id="ARBA00022692"/>
    </source>
</evidence>
<evidence type="ECO:0000313" key="10">
    <source>
        <dbReference type="Proteomes" id="UP000663891"/>
    </source>
</evidence>
<keyword evidence="3 7" id="KW-0812">Transmembrane</keyword>
<dbReference type="GO" id="GO:0016020">
    <property type="term" value="C:membrane"/>
    <property type="evidence" value="ECO:0007669"/>
    <property type="project" value="UniProtKB-SubCell"/>
</dbReference>
<feature type="transmembrane region" description="Helical" evidence="7">
    <location>
        <begin position="459"/>
        <end position="481"/>
    </location>
</feature>
<protein>
    <submittedName>
        <fullName evidence="8">Uncharacterized protein</fullName>
    </submittedName>
</protein>
<evidence type="ECO:0000313" key="9">
    <source>
        <dbReference type="EMBL" id="CAF3585100.1"/>
    </source>
</evidence>
<dbReference type="Proteomes" id="UP000663881">
    <property type="component" value="Unassembled WGS sequence"/>
</dbReference>
<sequence length="504" mass="57704">MASNDYQRYVSSKQRKRRIIRCIIYIVITTILITLAVITPNYLEKFIKGKLSAKTILQPDSEGFASWLDPPIHTVRSYYLFNVTNPDEIVTNPSTTKIHVQDTPPYTYNIKTKKNNVTWSNNNKKLDYEVERLFTRDKTQFNPSSVNDTGVFIDLLRAIFRTTFERKPDPNFYLLGGKNTFRHGNAVEQLEGFTSDLFKIVRDKMKGPNTDKSGFIYRNNGSRLYNISIKTDLAEKGQVNTFDNELVDFTISSPSHYPFPVYDGLTYPPMLFDKPILNIFNSDFCAPVLLQFNNVTKMFGNILVHEYKIKLIDINNCINSSDTSTCTELDKVDVSKCISSSLPDETIFLSKAHFYGSNNETIEKMNIQGFKPNSDKHDSTVYFEPYTGTPLEASFRMQLNIDATIDPMRKSSYGPDLEPTKLRGVKRLVPVFWLDQDIKLSQSMITKLQISMFILKHKLYVLIGLALILSIVIIGITECLVKRADKKSRSKRGSYVNADTLIHH</sequence>
<dbReference type="EMBL" id="CAJOAY010000206">
    <property type="protein sequence ID" value="CAF3585100.1"/>
    <property type="molecule type" value="Genomic_DNA"/>
</dbReference>
<reference evidence="8" key="1">
    <citation type="submission" date="2021-02" db="EMBL/GenBank/DDBJ databases">
        <authorList>
            <person name="Nowell W R."/>
        </authorList>
    </citation>
    <scope>NUCLEOTIDE SEQUENCE</scope>
</reference>
<evidence type="ECO:0000256" key="6">
    <source>
        <dbReference type="ARBA" id="ARBA00023180"/>
    </source>
</evidence>
<dbReference type="PANTHER" id="PTHR11923">
    <property type="entry name" value="SCAVENGER RECEPTOR CLASS B TYPE-1 SR-B1"/>
    <property type="match status" value="1"/>
</dbReference>
<feature type="transmembrane region" description="Helical" evidence="7">
    <location>
        <begin position="22"/>
        <end position="43"/>
    </location>
</feature>
<dbReference type="EMBL" id="CAJNON010000622">
    <property type="protein sequence ID" value="CAF1336765.1"/>
    <property type="molecule type" value="Genomic_DNA"/>
</dbReference>
<dbReference type="OrthoDB" id="514335at2759"/>
<keyword evidence="6" id="KW-0325">Glycoprotein</keyword>
<gene>
    <name evidence="9" type="ORF">OKA104_LOCUS5813</name>
    <name evidence="8" type="ORF">VCS650_LOCUS32993</name>
</gene>
<evidence type="ECO:0000313" key="8">
    <source>
        <dbReference type="EMBL" id="CAF1336765.1"/>
    </source>
</evidence>
<dbReference type="InterPro" id="IPR002159">
    <property type="entry name" value="CD36_fam"/>
</dbReference>